<name>A0ABQ3KSN3_9PSEU</name>
<keyword evidence="4" id="KW-1185">Reference proteome</keyword>
<accession>A0ABQ3KSN3</accession>
<organism evidence="3 4">
    <name type="scientific">Amycolatopsis bullii</name>
    <dbReference type="NCBI Taxonomy" id="941987"/>
    <lineage>
        <taxon>Bacteria</taxon>
        <taxon>Bacillati</taxon>
        <taxon>Actinomycetota</taxon>
        <taxon>Actinomycetes</taxon>
        <taxon>Pseudonocardiales</taxon>
        <taxon>Pseudonocardiaceae</taxon>
        <taxon>Amycolatopsis</taxon>
    </lineage>
</organism>
<dbReference type="InterPro" id="IPR001932">
    <property type="entry name" value="PPM-type_phosphatase-like_dom"/>
</dbReference>
<dbReference type="PANTHER" id="PTHR43156:SF2">
    <property type="entry name" value="STAGE II SPORULATION PROTEIN E"/>
    <property type="match status" value="1"/>
</dbReference>
<dbReference type="Gene3D" id="3.60.40.10">
    <property type="entry name" value="PPM-type phosphatase domain"/>
    <property type="match status" value="1"/>
</dbReference>
<reference evidence="4" key="1">
    <citation type="journal article" date="2019" name="Int. J. Syst. Evol. Microbiol.">
        <title>The Global Catalogue of Microorganisms (GCM) 10K type strain sequencing project: providing services to taxonomists for standard genome sequencing and annotation.</title>
        <authorList>
            <consortium name="The Broad Institute Genomics Platform"/>
            <consortium name="The Broad Institute Genome Sequencing Center for Infectious Disease"/>
            <person name="Wu L."/>
            <person name="Ma J."/>
        </authorList>
    </citation>
    <scope>NUCLEOTIDE SEQUENCE [LARGE SCALE GENOMIC DNA]</scope>
    <source>
        <strain evidence="4">CGMCC 4.7680</strain>
    </source>
</reference>
<evidence type="ECO:0000313" key="3">
    <source>
        <dbReference type="EMBL" id="GHG50150.1"/>
    </source>
</evidence>
<dbReference type="EMBL" id="BNAW01000084">
    <property type="protein sequence ID" value="GHG50150.1"/>
    <property type="molecule type" value="Genomic_DNA"/>
</dbReference>
<evidence type="ECO:0000259" key="2">
    <source>
        <dbReference type="SMART" id="SM00331"/>
    </source>
</evidence>
<protein>
    <submittedName>
        <fullName evidence="3">Phosphatase</fullName>
    </submittedName>
</protein>
<comment type="caution">
    <text evidence="3">The sequence shown here is derived from an EMBL/GenBank/DDBJ whole genome shotgun (WGS) entry which is preliminary data.</text>
</comment>
<feature type="domain" description="PPM-type phosphatase" evidence="2">
    <location>
        <begin position="260"/>
        <end position="472"/>
    </location>
</feature>
<dbReference type="SUPFAM" id="SSF81606">
    <property type="entry name" value="PP2C-like"/>
    <property type="match status" value="1"/>
</dbReference>
<gene>
    <name evidence="3" type="ORF">GCM10017567_86170</name>
</gene>
<evidence type="ECO:0000313" key="4">
    <source>
        <dbReference type="Proteomes" id="UP000649955"/>
    </source>
</evidence>
<sequence>MAATEEEQRRRLARCFGRAELSLEELWLRYFALGGDVGLLEIDAHLNGVMSLPHLQRDVLAHVVNERLDELIGRDRVPYSRPIRPGRPGNGPLAALVDLLEGAHRAPPERLPAIMDVAARALDLRVGVYLADYAQRLLVPVPGADGAERQSLGIDSTPAGEAFRRGEVAVDGGPDGPRLWAVLLDGVERLGVLEVVPTDGTDPHDPLLREQCRWLAYLFGHLVTITTQYGDGLDRVRRREHRGLATELLWSALPPMTGATDAVTVAAATEPAYDLASDVFDYALSETSVSFTVLDTGAREPAAAITAVVALSAYRAARRDGKDLRAQVQAVDEAARTVGVDRGVCGVVGRFDLATGRLACVIAGRPGPLLLRDGKVAGTLGKGHLARFGEDGPEPVLAEEQLRPGDIVVLYTDGVLNARDSRGVPLGLTGFVEVLEREVPARVLPEAARRITQAVQEHGELIDDASVLLIRPFNDGRVSAWF</sequence>
<dbReference type="InterPro" id="IPR036457">
    <property type="entry name" value="PPM-type-like_dom_sf"/>
</dbReference>
<proteinExistence type="predicted"/>
<dbReference type="PANTHER" id="PTHR43156">
    <property type="entry name" value="STAGE II SPORULATION PROTEIN E-RELATED"/>
    <property type="match status" value="1"/>
</dbReference>
<dbReference type="Pfam" id="PF07228">
    <property type="entry name" value="SpoIIE"/>
    <property type="match status" value="1"/>
</dbReference>
<evidence type="ECO:0000256" key="1">
    <source>
        <dbReference type="ARBA" id="ARBA00022801"/>
    </source>
</evidence>
<keyword evidence="1" id="KW-0378">Hydrolase</keyword>
<dbReference type="SMART" id="SM00331">
    <property type="entry name" value="PP2C_SIG"/>
    <property type="match status" value="1"/>
</dbReference>
<dbReference type="RefSeq" id="WP_191317112.1">
    <property type="nucleotide sequence ID" value="NZ_BNAW01000084.1"/>
</dbReference>
<dbReference type="InterPro" id="IPR052016">
    <property type="entry name" value="Bact_Sigma-Reg"/>
</dbReference>
<dbReference type="Proteomes" id="UP000649955">
    <property type="component" value="Unassembled WGS sequence"/>
</dbReference>